<feature type="binding site" evidence="13">
    <location>
        <position position="85"/>
    </location>
    <ligand>
        <name>Zn(2+)</name>
        <dbReference type="ChEBI" id="CHEBI:29105"/>
        <note>catalytic</note>
    </ligand>
</feature>
<accession>A0A410PUV3</accession>
<evidence type="ECO:0000313" key="16">
    <source>
        <dbReference type="EMBL" id="QAT42705.1"/>
    </source>
</evidence>
<dbReference type="GO" id="GO:0072527">
    <property type="term" value="P:pyrimidine-containing compound metabolic process"/>
    <property type="evidence" value="ECO:0007669"/>
    <property type="project" value="UniProtKB-ARBA"/>
</dbReference>
<dbReference type="Pfam" id="PF00383">
    <property type="entry name" value="dCMP_cyt_deam_1"/>
    <property type="match status" value="1"/>
</dbReference>
<feature type="binding site" evidence="13">
    <location>
        <position position="88"/>
    </location>
    <ligand>
        <name>Zn(2+)</name>
        <dbReference type="ChEBI" id="CHEBI:29105"/>
        <note>catalytic</note>
    </ligand>
</feature>
<dbReference type="InterPro" id="IPR002125">
    <property type="entry name" value="CMP_dCMP_dom"/>
</dbReference>
<dbReference type="PROSITE" id="PS51747">
    <property type="entry name" value="CYT_DCMP_DEAMINASES_2"/>
    <property type="match status" value="1"/>
</dbReference>
<sequence length="132" mass="14535">MEYKELFLKSREAAQKAYAPFSDFHVGAALLTKNGAVYTGVNVENSSFGATICAERTAFTKAISDGEREFEAIAITGNGGEAWPCGICRQFMYEFAPELLVITGTDEEHMVQMTLKELLPHGFKLQKGETTD</sequence>
<evidence type="ECO:0000256" key="13">
    <source>
        <dbReference type="PIRSR" id="PIRSR606262-3"/>
    </source>
</evidence>
<dbReference type="GO" id="GO:0005829">
    <property type="term" value="C:cytosol"/>
    <property type="evidence" value="ECO:0007669"/>
    <property type="project" value="TreeGrafter"/>
</dbReference>
<organism evidence="16 17">
    <name type="scientific">Aminipila luticellarii</name>
    <dbReference type="NCBI Taxonomy" id="2507160"/>
    <lineage>
        <taxon>Bacteria</taxon>
        <taxon>Bacillati</taxon>
        <taxon>Bacillota</taxon>
        <taxon>Clostridia</taxon>
        <taxon>Peptostreptococcales</taxon>
        <taxon>Anaerovoracaceae</taxon>
        <taxon>Aminipila</taxon>
    </lineage>
</organism>
<dbReference type="Gene3D" id="3.40.140.10">
    <property type="entry name" value="Cytidine Deaminase, domain 2"/>
    <property type="match status" value="1"/>
</dbReference>
<feature type="domain" description="CMP/dCMP-type deaminase" evidence="15">
    <location>
        <begin position="1"/>
        <end position="126"/>
    </location>
</feature>
<evidence type="ECO:0000313" key="17">
    <source>
        <dbReference type="Proteomes" id="UP000287601"/>
    </source>
</evidence>
<evidence type="ECO:0000256" key="1">
    <source>
        <dbReference type="ARBA" id="ARBA00001947"/>
    </source>
</evidence>
<evidence type="ECO:0000256" key="11">
    <source>
        <dbReference type="ARBA" id="ARBA00049558"/>
    </source>
</evidence>
<comment type="catalytic activity">
    <reaction evidence="10 14">
        <text>2'-deoxycytidine + H2O + H(+) = 2'-deoxyuridine + NH4(+)</text>
        <dbReference type="Rhea" id="RHEA:13433"/>
        <dbReference type="ChEBI" id="CHEBI:15377"/>
        <dbReference type="ChEBI" id="CHEBI:15378"/>
        <dbReference type="ChEBI" id="CHEBI:15698"/>
        <dbReference type="ChEBI" id="CHEBI:16450"/>
        <dbReference type="ChEBI" id="CHEBI:28938"/>
        <dbReference type="EC" id="3.5.4.5"/>
    </reaction>
</comment>
<evidence type="ECO:0000256" key="9">
    <source>
        <dbReference type="ARBA" id="ARBA00032005"/>
    </source>
</evidence>
<feature type="active site" description="Proton donor" evidence="12">
    <location>
        <position position="55"/>
    </location>
</feature>
<proteinExistence type="inferred from homology"/>
<evidence type="ECO:0000256" key="14">
    <source>
        <dbReference type="RuleBase" id="RU364006"/>
    </source>
</evidence>
<dbReference type="InterPro" id="IPR006262">
    <property type="entry name" value="Cyt_deam_tetra"/>
</dbReference>
<dbReference type="OrthoDB" id="9795347at2"/>
<dbReference type="AlphaFoldDB" id="A0A410PUV3"/>
<comment type="cofactor">
    <cofactor evidence="1 13 14">
        <name>Zn(2+)</name>
        <dbReference type="ChEBI" id="CHEBI:29105"/>
    </cofactor>
</comment>
<dbReference type="NCBIfam" id="TIGR01354">
    <property type="entry name" value="cyt_deam_tetra"/>
    <property type="match status" value="1"/>
</dbReference>
<dbReference type="InterPro" id="IPR050202">
    <property type="entry name" value="Cyt/Deoxycyt_deaminase"/>
</dbReference>
<dbReference type="Proteomes" id="UP000287601">
    <property type="component" value="Chromosome"/>
</dbReference>
<evidence type="ECO:0000259" key="15">
    <source>
        <dbReference type="PROSITE" id="PS51747"/>
    </source>
</evidence>
<evidence type="ECO:0000256" key="8">
    <source>
        <dbReference type="ARBA" id="ARBA00022833"/>
    </source>
</evidence>
<evidence type="ECO:0000256" key="3">
    <source>
        <dbReference type="ARBA" id="ARBA00006576"/>
    </source>
</evidence>
<dbReference type="InterPro" id="IPR016193">
    <property type="entry name" value="Cytidine_deaminase-like"/>
</dbReference>
<feature type="binding site" evidence="13">
    <location>
        <position position="53"/>
    </location>
    <ligand>
        <name>Zn(2+)</name>
        <dbReference type="ChEBI" id="CHEBI:29105"/>
        <note>catalytic</note>
    </ligand>
</feature>
<evidence type="ECO:0000256" key="2">
    <source>
        <dbReference type="ARBA" id="ARBA00003949"/>
    </source>
</evidence>
<comment type="catalytic activity">
    <reaction evidence="11 14">
        <text>cytidine + H2O + H(+) = uridine + NH4(+)</text>
        <dbReference type="Rhea" id="RHEA:16069"/>
        <dbReference type="ChEBI" id="CHEBI:15377"/>
        <dbReference type="ChEBI" id="CHEBI:15378"/>
        <dbReference type="ChEBI" id="CHEBI:16704"/>
        <dbReference type="ChEBI" id="CHEBI:17562"/>
        <dbReference type="ChEBI" id="CHEBI:28938"/>
        <dbReference type="EC" id="3.5.4.5"/>
    </reaction>
</comment>
<dbReference type="PANTHER" id="PTHR11644:SF2">
    <property type="entry name" value="CYTIDINE DEAMINASE"/>
    <property type="match status" value="1"/>
</dbReference>
<dbReference type="CDD" id="cd01283">
    <property type="entry name" value="cytidine_deaminase"/>
    <property type="match status" value="1"/>
</dbReference>
<dbReference type="KEGG" id="amij:EQM06_05375"/>
<gene>
    <name evidence="16" type="primary">cdd</name>
    <name evidence="16" type="ORF">EQM06_05375</name>
</gene>
<reference evidence="16 17" key="1">
    <citation type="submission" date="2019-01" db="EMBL/GenBank/DDBJ databases">
        <title>Draft genomes of a novel of Aminipila strains.</title>
        <authorList>
            <person name="Ma S."/>
        </authorList>
    </citation>
    <scope>NUCLEOTIDE SEQUENCE [LARGE SCALE GENOMIC DNA]</scope>
    <source>
        <strain evidence="17">JN-39</strain>
    </source>
</reference>
<name>A0A410PUV3_9FIRM</name>
<dbReference type="NCBIfam" id="NF004064">
    <property type="entry name" value="PRK05578.1"/>
    <property type="match status" value="1"/>
</dbReference>
<dbReference type="EMBL" id="CP035281">
    <property type="protein sequence ID" value="QAT42705.1"/>
    <property type="molecule type" value="Genomic_DNA"/>
</dbReference>
<comment type="similarity">
    <text evidence="3 14">Belongs to the cytidine and deoxycytidylate deaminase family.</text>
</comment>
<dbReference type="SUPFAM" id="SSF53927">
    <property type="entry name" value="Cytidine deaminase-like"/>
    <property type="match status" value="1"/>
</dbReference>
<dbReference type="RefSeq" id="WP_128745354.1">
    <property type="nucleotide sequence ID" value="NZ_CP035281.1"/>
</dbReference>
<evidence type="ECO:0000256" key="10">
    <source>
        <dbReference type="ARBA" id="ARBA00049252"/>
    </source>
</evidence>
<evidence type="ECO:0000256" key="7">
    <source>
        <dbReference type="ARBA" id="ARBA00022801"/>
    </source>
</evidence>
<dbReference type="GO" id="GO:0008270">
    <property type="term" value="F:zinc ion binding"/>
    <property type="evidence" value="ECO:0007669"/>
    <property type="project" value="UniProtKB-UniRule"/>
</dbReference>
<evidence type="ECO:0000256" key="12">
    <source>
        <dbReference type="PIRSR" id="PIRSR606262-1"/>
    </source>
</evidence>
<evidence type="ECO:0000256" key="6">
    <source>
        <dbReference type="ARBA" id="ARBA00022723"/>
    </source>
</evidence>
<comment type="function">
    <text evidence="2 14">This enzyme scavenges exogenous and endogenous cytidine and 2'-deoxycytidine for UMP synthesis.</text>
</comment>
<protein>
    <recommendedName>
        <fullName evidence="5 14">Cytidine deaminase</fullName>
        <ecNumber evidence="4 14">3.5.4.5</ecNumber>
    </recommendedName>
    <alternativeName>
        <fullName evidence="9 14">Cytidine aminohydrolase</fullName>
    </alternativeName>
</protein>
<dbReference type="FunFam" id="3.40.140.10:FF:000008">
    <property type="entry name" value="Cytidine deaminase"/>
    <property type="match status" value="1"/>
</dbReference>
<dbReference type="GO" id="GO:0004126">
    <property type="term" value="F:cytidine deaminase activity"/>
    <property type="evidence" value="ECO:0007669"/>
    <property type="project" value="UniProtKB-UniRule"/>
</dbReference>
<dbReference type="GO" id="GO:0055086">
    <property type="term" value="P:nucleobase-containing small molecule metabolic process"/>
    <property type="evidence" value="ECO:0007669"/>
    <property type="project" value="UniProtKB-ARBA"/>
</dbReference>
<keyword evidence="8 13" id="KW-0862">Zinc</keyword>
<keyword evidence="17" id="KW-1185">Reference proteome</keyword>
<keyword evidence="7 14" id="KW-0378">Hydrolase</keyword>
<evidence type="ECO:0000256" key="4">
    <source>
        <dbReference type="ARBA" id="ARBA00012783"/>
    </source>
</evidence>
<dbReference type="EC" id="3.5.4.5" evidence="4 14"/>
<dbReference type="PANTHER" id="PTHR11644">
    <property type="entry name" value="CYTIDINE DEAMINASE"/>
    <property type="match status" value="1"/>
</dbReference>
<evidence type="ECO:0000256" key="5">
    <source>
        <dbReference type="ARBA" id="ARBA00018266"/>
    </source>
</evidence>
<keyword evidence="6 13" id="KW-0479">Metal-binding</keyword>